<protein>
    <submittedName>
        <fullName evidence="2">HES6 isoform 5</fullName>
    </submittedName>
</protein>
<evidence type="ECO:0000313" key="2">
    <source>
        <dbReference type="EMBL" id="PNI24807.1"/>
    </source>
</evidence>
<dbReference type="Proteomes" id="UP000236370">
    <property type="component" value="Unassembled WGS sequence"/>
</dbReference>
<dbReference type="EMBL" id="NBAG03000434">
    <property type="protein sequence ID" value="PNI24807.1"/>
    <property type="molecule type" value="Genomic_DNA"/>
</dbReference>
<feature type="region of interest" description="Disordered" evidence="1">
    <location>
        <begin position="1"/>
        <end position="67"/>
    </location>
</feature>
<comment type="caution">
    <text evidence="2">The sequence shown here is derived from an EMBL/GenBank/DDBJ whole genome shotgun (WGS) entry which is preliminary data.</text>
</comment>
<accession>A0A2J8JPZ2</accession>
<reference evidence="2 3" key="1">
    <citation type="submission" date="2017-12" db="EMBL/GenBank/DDBJ databases">
        <title>High-resolution comparative analysis of great ape genomes.</title>
        <authorList>
            <person name="Pollen A."/>
            <person name="Hastie A."/>
            <person name="Hormozdiari F."/>
            <person name="Dougherty M."/>
            <person name="Liu R."/>
            <person name="Chaisson M."/>
            <person name="Hoppe E."/>
            <person name="Hill C."/>
            <person name="Pang A."/>
            <person name="Hillier L."/>
            <person name="Baker C."/>
            <person name="Armstrong J."/>
            <person name="Shendure J."/>
            <person name="Paten B."/>
            <person name="Wilson R."/>
            <person name="Chao H."/>
            <person name="Schneider V."/>
            <person name="Ventura M."/>
            <person name="Kronenberg Z."/>
            <person name="Murali S."/>
            <person name="Gordon D."/>
            <person name="Cantsilieris S."/>
            <person name="Munson K."/>
            <person name="Nelson B."/>
            <person name="Raja A."/>
            <person name="Underwood J."/>
            <person name="Diekhans M."/>
            <person name="Fiddes I."/>
            <person name="Haussler D."/>
            <person name="Eichler E."/>
        </authorList>
    </citation>
    <scope>NUCLEOTIDE SEQUENCE [LARGE SCALE GENOMIC DNA]</scope>
    <source>
        <strain evidence="2">Yerkes chimp pedigree #C0471</strain>
    </source>
</reference>
<dbReference type="AlphaFoldDB" id="A0A2J8JPZ2"/>
<organism evidence="2 3">
    <name type="scientific">Pan troglodytes</name>
    <name type="common">Chimpanzee</name>
    <dbReference type="NCBI Taxonomy" id="9598"/>
    <lineage>
        <taxon>Eukaryota</taxon>
        <taxon>Metazoa</taxon>
        <taxon>Chordata</taxon>
        <taxon>Craniata</taxon>
        <taxon>Vertebrata</taxon>
        <taxon>Euteleostomi</taxon>
        <taxon>Mammalia</taxon>
        <taxon>Eutheria</taxon>
        <taxon>Euarchontoglires</taxon>
        <taxon>Primates</taxon>
        <taxon>Haplorrhini</taxon>
        <taxon>Catarrhini</taxon>
        <taxon>Hominidae</taxon>
        <taxon>Pan</taxon>
    </lineage>
</organism>
<proteinExistence type="predicted"/>
<evidence type="ECO:0000313" key="3">
    <source>
        <dbReference type="Proteomes" id="UP000236370"/>
    </source>
</evidence>
<evidence type="ECO:0000256" key="1">
    <source>
        <dbReference type="SAM" id="MobiDB-lite"/>
    </source>
</evidence>
<feature type="compositionally biased region" description="Low complexity" evidence="1">
    <location>
        <begin position="49"/>
        <end position="61"/>
    </location>
</feature>
<sequence>MAPPAAPGRDRVGREDEDGWETRGDRKVRAGAMGEQAGGRPCGAGIQCPAPRRPGSPWWRRSGARGSTRACRSCGCCWRAPRCRPSWRTPRCWS</sequence>
<name>A0A2J8JPZ2_PANTR</name>
<gene>
    <name evidence="2" type="ORF">CK820_G0045462</name>
</gene>
<feature type="compositionally biased region" description="Basic and acidic residues" evidence="1">
    <location>
        <begin position="8"/>
        <end position="28"/>
    </location>
</feature>